<dbReference type="InterPro" id="IPR051209">
    <property type="entry name" value="FAD-bind_Monooxygenase_sf"/>
</dbReference>
<evidence type="ECO:0000313" key="5">
    <source>
        <dbReference type="EMBL" id="CAG7941279.1"/>
    </source>
</evidence>
<sequence length="563" mass="63774">MSPSLHGVNTNGSASELKHLTNWVQVNDEPLYAPRKLRVVCVGAGFSGLLIAYKFKHQYKVQEAIDLAIYEKNADVGGTWLENRYPGVACDIPAHIYTFPFEPNPNWSSFYAEGPEILQYIKDTSVKYGLNDMVHLNSEVIESIWDEDAAQWNIKVKQGDSVFSDAADILINGSGILNKWRWPDIPGIHSFKGFLVHSASWDTSIDWSGKTVALIGNGSSAIQILPKIQPAAKSITNFIRSPTWVAANFAAEFTKDGKNFSYSEEEKKKFRESPEELLKMRKTIEHGINQFFYGLMKGSPQQKKANEISRQIMENRLQHNPDLCKRLIPNFEFGCRRISPGEGYLEALQESNVTCCFDPIKRITDLGIETEKDHTNFDIIICATGFDVSFSPSWKLEGRGGQSLSNLWKEKPDAYFGICAPEQPNYFIFNGPNCPIAHGSLLAAMDSTADWIYKWCNKIASEDIKSVCVKRGALEDFNVYAQEFLKRTVWTGGCRSWFKNGQIDGPVTAMYPGSIIHYKAILDSFRCEDFDIEYRSRNRFRFMGNGTTIREQQADDLAYYMIK</sequence>
<keyword evidence="6" id="KW-1185">Reference proteome</keyword>
<dbReference type="InterPro" id="IPR036188">
    <property type="entry name" value="FAD/NAD-bd_sf"/>
</dbReference>
<comment type="cofactor">
    <cofactor evidence="1">
        <name>FAD</name>
        <dbReference type="ChEBI" id="CHEBI:57692"/>
    </cofactor>
</comment>
<comment type="caution">
    <text evidence="5">The sequence shown here is derived from an EMBL/GenBank/DDBJ whole genome shotgun (WGS) entry which is preliminary data.</text>
</comment>
<name>A0A9W4MKY1_PENOL</name>
<dbReference type="PANTHER" id="PTHR42877">
    <property type="entry name" value="L-ORNITHINE N(5)-MONOOXYGENASE-RELATED"/>
    <property type="match status" value="1"/>
</dbReference>
<dbReference type="PANTHER" id="PTHR42877:SF11">
    <property type="entry name" value="MONOOXYGENASE, PUTATIVE (AFU_ORTHOLOGUE AFUA_6G13790)-RELATED"/>
    <property type="match status" value="1"/>
</dbReference>
<evidence type="ECO:0000256" key="1">
    <source>
        <dbReference type="ARBA" id="ARBA00001974"/>
    </source>
</evidence>
<dbReference type="Pfam" id="PF13450">
    <property type="entry name" value="NAD_binding_8"/>
    <property type="match status" value="1"/>
</dbReference>
<evidence type="ECO:0008006" key="7">
    <source>
        <dbReference type="Google" id="ProtNLM"/>
    </source>
</evidence>
<organism evidence="5 6">
    <name type="scientific">Penicillium olsonii</name>
    <dbReference type="NCBI Taxonomy" id="99116"/>
    <lineage>
        <taxon>Eukaryota</taxon>
        <taxon>Fungi</taxon>
        <taxon>Dikarya</taxon>
        <taxon>Ascomycota</taxon>
        <taxon>Pezizomycotina</taxon>
        <taxon>Eurotiomycetes</taxon>
        <taxon>Eurotiomycetidae</taxon>
        <taxon>Eurotiales</taxon>
        <taxon>Aspergillaceae</taxon>
        <taxon>Penicillium</taxon>
    </lineage>
</organism>
<reference evidence="5" key="1">
    <citation type="submission" date="2021-07" db="EMBL/GenBank/DDBJ databases">
        <authorList>
            <person name="Branca A.L. A."/>
        </authorList>
    </citation>
    <scope>NUCLEOTIDE SEQUENCE</scope>
</reference>
<gene>
    <name evidence="5" type="ORF">POLS_LOCUS190</name>
</gene>
<comment type="similarity">
    <text evidence="2">Belongs to the FAD-binding monooxygenase family.</text>
</comment>
<keyword evidence="4" id="KW-0274">FAD</keyword>
<dbReference type="Proteomes" id="UP001153618">
    <property type="component" value="Unassembled WGS sequence"/>
</dbReference>
<evidence type="ECO:0000313" key="6">
    <source>
        <dbReference type="Proteomes" id="UP001153618"/>
    </source>
</evidence>
<dbReference type="EMBL" id="CAJVOS010000006">
    <property type="protein sequence ID" value="CAG7941279.1"/>
    <property type="molecule type" value="Genomic_DNA"/>
</dbReference>
<keyword evidence="3" id="KW-0285">Flavoprotein</keyword>
<evidence type="ECO:0000256" key="4">
    <source>
        <dbReference type="ARBA" id="ARBA00022827"/>
    </source>
</evidence>
<dbReference type="Gene3D" id="3.50.50.60">
    <property type="entry name" value="FAD/NAD(P)-binding domain"/>
    <property type="match status" value="2"/>
</dbReference>
<evidence type="ECO:0000256" key="2">
    <source>
        <dbReference type="ARBA" id="ARBA00010139"/>
    </source>
</evidence>
<accession>A0A9W4MKY1</accession>
<evidence type="ECO:0000256" key="3">
    <source>
        <dbReference type="ARBA" id="ARBA00022630"/>
    </source>
</evidence>
<proteinExistence type="inferred from homology"/>
<dbReference type="AlphaFoldDB" id="A0A9W4MKY1"/>
<dbReference type="SUPFAM" id="SSF51905">
    <property type="entry name" value="FAD/NAD(P)-binding domain"/>
    <property type="match status" value="3"/>
</dbReference>
<protein>
    <recommendedName>
        <fullName evidence="7">Sterigmatocystin biosynthesis monooxygenase stcW</fullName>
    </recommendedName>
</protein>
<dbReference type="OrthoDB" id="74360at2759"/>